<name>A0A645GPY9_9ZZZZ</name>
<comment type="caution">
    <text evidence="1">The sequence shown here is derived from an EMBL/GenBank/DDBJ whole genome shotgun (WGS) entry which is preliminary data.</text>
</comment>
<organism evidence="1">
    <name type="scientific">bioreactor metagenome</name>
    <dbReference type="NCBI Taxonomy" id="1076179"/>
    <lineage>
        <taxon>unclassified sequences</taxon>
        <taxon>metagenomes</taxon>
        <taxon>ecological metagenomes</taxon>
    </lineage>
</organism>
<evidence type="ECO:0000313" key="1">
    <source>
        <dbReference type="EMBL" id="MPN25733.1"/>
    </source>
</evidence>
<accession>A0A645GPY9</accession>
<dbReference type="Pfam" id="PF08843">
    <property type="entry name" value="AbiEii"/>
    <property type="match status" value="1"/>
</dbReference>
<evidence type="ECO:0008006" key="2">
    <source>
        <dbReference type="Google" id="ProtNLM"/>
    </source>
</evidence>
<dbReference type="EMBL" id="VSSQ01075010">
    <property type="protein sequence ID" value="MPN25733.1"/>
    <property type="molecule type" value="Genomic_DNA"/>
</dbReference>
<reference evidence="1" key="1">
    <citation type="submission" date="2019-08" db="EMBL/GenBank/DDBJ databases">
        <authorList>
            <person name="Kucharzyk K."/>
            <person name="Murdoch R.W."/>
            <person name="Higgins S."/>
            <person name="Loffler F."/>
        </authorList>
    </citation>
    <scope>NUCLEOTIDE SEQUENCE</scope>
</reference>
<dbReference type="InterPro" id="IPR014942">
    <property type="entry name" value="AbiEii"/>
</dbReference>
<gene>
    <name evidence="1" type="ORF">SDC9_173148</name>
</gene>
<protein>
    <recommendedName>
        <fullName evidence="2">Nucleotidyl transferase AbiEii/AbiGii toxin family protein</fullName>
    </recommendedName>
</protein>
<sequence length="87" mass="9701">MLRTETVSSECLELLNFIMKSEVFSDFILVGGTALALQLGHRNSIDLDLFGKVTIEPDAFIEELKQFGKVQTIQKSKNVLILSVNKS</sequence>
<dbReference type="AlphaFoldDB" id="A0A645GPY9"/>
<proteinExistence type="predicted"/>